<dbReference type="EMBL" id="CP001843">
    <property type="protein sequence ID" value="AEF83618.1"/>
    <property type="molecule type" value="Genomic_DNA"/>
</dbReference>
<reference evidence="1 2" key="2">
    <citation type="journal article" date="2011" name="ISME J.">
        <title>RNA-seq reveals cooperative metabolic interactions between two termite-gut spirochete species in co-culture.</title>
        <authorList>
            <person name="Rosenthal A.Z."/>
            <person name="Matson E.G."/>
            <person name="Eldar A."/>
            <person name="Leadbetter J.R."/>
        </authorList>
    </citation>
    <scope>NUCLEOTIDE SEQUENCE [LARGE SCALE GENOMIC DNA]</scope>
    <source>
        <strain evidence="2">ATCC BAA-887 / DSM 12427 / ZAS-2</strain>
    </source>
</reference>
<sequence>MAGNRMSSMVISDRGCIRFGGTGSFPANCWFFTGYAGS</sequence>
<dbReference type="HOGENOM" id="CLU_3334293_0_0_12"/>
<evidence type="ECO:0000313" key="2">
    <source>
        <dbReference type="Proteomes" id="UP000009223"/>
    </source>
</evidence>
<dbReference type="AlphaFoldDB" id="F5YMZ4"/>
<protein>
    <submittedName>
        <fullName evidence="1">Uncharacterized protein</fullName>
    </submittedName>
</protein>
<accession>F5YMZ4</accession>
<gene>
    <name evidence="1" type="ordered locus">TREPR_1673</name>
</gene>
<dbReference type="Proteomes" id="UP000009223">
    <property type="component" value="Chromosome"/>
</dbReference>
<evidence type="ECO:0000313" key="1">
    <source>
        <dbReference type="EMBL" id="AEF83618.1"/>
    </source>
</evidence>
<organism evidence="1 2">
    <name type="scientific">Treponema primitia (strain ATCC BAA-887 / DSM 12427 / ZAS-2)</name>
    <dbReference type="NCBI Taxonomy" id="545694"/>
    <lineage>
        <taxon>Bacteria</taxon>
        <taxon>Pseudomonadati</taxon>
        <taxon>Spirochaetota</taxon>
        <taxon>Spirochaetia</taxon>
        <taxon>Spirochaetales</taxon>
        <taxon>Treponemataceae</taxon>
        <taxon>Treponema</taxon>
    </lineage>
</organism>
<reference evidence="2" key="1">
    <citation type="submission" date="2009-12" db="EMBL/GenBank/DDBJ databases">
        <title>Complete sequence of Treponema primitia strain ZAS-2.</title>
        <authorList>
            <person name="Tetu S.G."/>
            <person name="Matson E."/>
            <person name="Ren Q."/>
            <person name="Seshadri R."/>
            <person name="Elbourne L."/>
            <person name="Hassan K.A."/>
            <person name="Durkin A."/>
            <person name="Radune D."/>
            <person name="Mohamoud Y."/>
            <person name="Shay R."/>
            <person name="Jin S."/>
            <person name="Zhang X."/>
            <person name="Lucey K."/>
            <person name="Ballor N.R."/>
            <person name="Ottesen E."/>
            <person name="Rosenthal R."/>
            <person name="Allen A."/>
            <person name="Leadbetter J.R."/>
            <person name="Paulsen I.T."/>
        </authorList>
    </citation>
    <scope>NUCLEOTIDE SEQUENCE [LARGE SCALE GENOMIC DNA]</scope>
    <source>
        <strain evidence="2">ATCC BAA-887 / DSM 12427 / ZAS-2</strain>
    </source>
</reference>
<name>F5YMZ4_TREPZ</name>
<proteinExistence type="predicted"/>
<dbReference type="KEGG" id="tpi:TREPR_1673"/>
<keyword evidence="2" id="KW-1185">Reference proteome</keyword>